<evidence type="ECO:0000256" key="1">
    <source>
        <dbReference type="SAM" id="MobiDB-lite"/>
    </source>
</evidence>
<dbReference type="Ensembl" id="ENSCPBT00000039414.1">
    <property type="protein sequence ID" value="ENSCPBP00000033558.1"/>
    <property type="gene ID" value="ENSCPBG00000023464.1"/>
</dbReference>
<feature type="compositionally biased region" description="Polar residues" evidence="1">
    <location>
        <begin position="50"/>
        <end position="60"/>
    </location>
</feature>
<sequence length="163" mass="17981">MHPLTPPFSCSAAPGRHAPSLSMFRIQEFPDEVFPGRGKESPLPPESQRGHTSGSKQPDTPTAEVRSRIGSDPPSLEPEVQDEPGGAFRARSRSAPPILWAAMRYGRELRRMSDEFDVALQVLPRPKSAGTTSQLHRGNSWKETLQAWLGHRPARDAPPRSSK</sequence>
<protein>
    <submittedName>
        <fullName evidence="2">BCL2 associated agonist of cell death</fullName>
    </submittedName>
</protein>
<accession>A0A8C3IH53</accession>
<dbReference type="PANTHER" id="PTHR28540">
    <property type="entry name" value="BCL2-ASSOCIATED AGONIST OF CELL DEATH"/>
    <property type="match status" value="1"/>
</dbReference>
<evidence type="ECO:0000313" key="2">
    <source>
        <dbReference type="Ensembl" id="ENSCPBP00000033558.1"/>
    </source>
</evidence>
<name>A0A8C3IH53_CHRPI</name>
<reference evidence="2" key="2">
    <citation type="submission" date="2025-09" db="UniProtKB">
        <authorList>
            <consortium name="Ensembl"/>
        </authorList>
    </citation>
    <scope>IDENTIFICATION</scope>
</reference>
<feature type="compositionally biased region" description="Polar residues" evidence="1">
    <location>
        <begin position="129"/>
        <end position="143"/>
    </location>
</feature>
<dbReference type="Proteomes" id="UP000694380">
    <property type="component" value="Unplaced"/>
</dbReference>
<feature type="region of interest" description="Disordered" evidence="1">
    <location>
        <begin position="29"/>
        <end position="93"/>
    </location>
</feature>
<feature type="region of interest" description="Disordered" evidence="1">
    <location>
        <begin position="127"/>
        <end position="163"/>
    </location>
</feature>
<gene>
    <name evidence="2" type="primary">BAD</name>
</gene>
<dbReference type="AlphaFoldDB" id="A0A8C3IH53"/>
<dbReference type="OrthoDB" id="8991151at2759"/>
<dbReference type="InterPro" id="IPR018868">
    <property type="entry name" value="BAD"/>
</dbReference>
<dbReference type="GO" id="GO:0006915">
    <property type="term" value="P:apoptotic process"/>
    <property type="evidence" value="ECO:0007669"/>
    <property type="project" value="InterPro"/>
</dbReference>
<dbReference type="OMA" id="FRIQEFP"/>
<dbReference type="PANTHER" id="PTHR28540:SF1">
    <property type="entry name" value="BCL2-ASSOCIATED AGONIST OF CELL DEATH"/>
    <property type="match status" value="1"/>
</dbReference>
<feature type="compositionally biased region" description="Basic and acidic residues" evidence="1">
    <location>
        <begin position="153"/>
        <end position="163"/>
    </location>
</feature>
<evidence type="ECO:0000313" key="3">
    <source>
        <dbReference type="Proteomes" id="UP000694380"/>
    </source>
</evidence>
<reference evidence="2" key="1">
    <citation type="submission" date="2025-08" db="UniProtKB">
        <authorList>
            <consortium name="Ensembl"/>
        </authorList>
    </citation>
    <scope>IDENTIFICATION</scope>
</reference>
<proteinExistence type="predicted"/>
<dbReference type="Pfam" id="PF10514">
    <property type="entry name" value="Bcl-2_BAD"/>
    <property type="match status" value="1"/>
</dbReference>
<organism evidence="2 3">
    <name type="scientific">Chrysemys picta bellii</name>
    <name type="common">Western painted turtle</name>
    <name type="synonym">Emys bellii</name>
    <dbReference type="NCBI Taxonomy" id="8478"/>
    <lineage>
        <taxon>Eukaryota</taxon>
        <taxon>Metazoa</taxon>
        <taxon>Chordata</taxon>
        <taxon>Craniata</taxon>
        <taxon>Vertebrata</taxon>
        <taxon>Euteleostomi</taxon>
        <taxon>Archelosauria</taxon>
        <taxon>Testudinata</taxon>
        <taxon>Testudines</taxon>
        <taxon>Cryptodira</taxon>
        <taxon>Durocryptodira</taxon>
        <taxon>Testudinoidea</taxon>
        <taxon>Emydidae</taxon>
        <taxon>Chrysemys</taxon>
    </lineage>
</organism>
<dbReference type="GeneTree" id="ENSGT00940000165892"/>
<keyword evidence="3" id="KW-1185">Reference proteome</keyword>